<dbReference type="AlphaFoldDB" id="A0A9X1YG14"/>
<keyword evidence="2" id="KW-1185">Reference proteome</keyword>
<proteinExistence type="predicted"/>
<sequence>MNPGVGAPSAAAMLAGLPSTTELDIVGQVERLAAASYDAGLDVAARTLFATAELLRAQLTSCHGGPNQISTVRSEVLDEEFSYE</sequence>
<name>A0A9X1YG14_9PROT</name>
<comment type="caution">
    <text evidence="1">The sequence shown here is derived from an EMBL/GenBank/DDBJ whole genome shotgun (WGS) entry which is preliminary data.</text>
</comment>
<dbReference type="EMBL" id="JALPRX010000218">
    <property type="protein sequence ID" value="MCK8788213.1"/>
    <property type="molecule type" value="Genomic_DNA"/>
</dbReference>
<dbReference type="Proteomes" id="UP001139516">
    <property type="component" value="Unassembled WGS sequence"/>
</dbReference>
<dbReference type="RefSeq" id="WP_248670255.1">
    <property type="nucleotide sequence ID" value="NZ_JALPRX010000218.1"/>
</dbReference>
<organism evidence="1 2">
    <name type="scientific">Roseomonas acroporae</name>
    <dbReference type="NCBI Taxonomy" id="2937791"/>
    <lineage>
        <taxon>Bacteria</taxon>
        <taxon>Pseudomonadati</taxon>
        <taxon>Pseudomonadota</taxon>
        <taxon>Alphaproteobacteria</taxon>
        <taxon>Acetobacterales</taxon>
        <taxon>Roseomonadaceae</taxon>
        <taxon>Roseomonas</taxon>
    </lineage>
</organism>
<accession>A0A9X1YG14</accession>
<protein>
    <submittedName>
        <fullName evidence="1">Uncharacterized protein</fullName>
    </submittedName>
</protein>
<evidence type="ECO:0000313" key="1">
    <source>
        <dbReference type="EMBL" id="MCK8788213.1"/>
    </source>
</evidence>
<gene>
    <name evidence="1" type="ORF">M0638_28080</name>
</gene>
<evidence type="ECO:0000313" key="2">
    <source>
        <dbReference type="Proteomes" id="UP001139516"/>
    </source>
</evidence>
<reference evidence="1" key="1">
    <citation type="submission" date="2022-04" db="EMBL/GenBank/DDBJ databases">
        <title>Roseomonas acroporae sp. nov., isolated from coral Acropora digitifera.</title>
        <authorList>
            <person name="Sun H."/>
        </authorList>
    </citation>
    <scope>NUCLEOTIDE SEQUENCE</scope>
    <source>
        <strain evidence="1">NAR14</strain>
    </source>
</reference>